<accession>A0A178M7Q1</accession>
<organism evidence="2 3">
    <name type="scientific">Paramagnetospirillum marisnigri</name>
    <dbReference type="NCBI Taxonomy" id="1285242"/>
    <lineage>
        <taxon>Bacteria</taxon>
        <taxon>Pseudomonadati</taxon>
        <taxon>Pseudomonadota</taxon>
        <taxon>Alphaproteobacteria</taxon>
        <taxon>Rhodospirillales</taxon>
        <taxon>Magnetospirillaceae</taxon>
        <taxon>Paramagnetospirillum</taxon>
    </lineage>
</organism>
<dbReference type="Pfam" id="PF02464">
    <property type="entry name" value="CinA"/>
    <property type="match status" value="1"/>
</dbReference>
<feature type="domain" description="CinA C-terminal" evidence="1">
    <location>
        <begin position="12"/>
        <end position="159"/>
    </location>
</feature>
<sequence>MVMTPALLDRAVQVFAACETAGKMVATAESCTGGLVAAALTAIAGSSSVVDRGFVTYSNAAKTEMLGVPADLISAQGAVSEAVARAMAEGAIAHSHADLAVAITGIAGPGGGSADKPVGLVHFARAVRGGPTLHRAEVFPGDRAEVRLAAALLALDLLLAPPGPNAG</sequence>
<evidence type="ECO:0000259" key="1">
    <source>
        <dbReference type="Pfam" id="PF02464"/>
    </source>
</evidence>
<dbReference type="InterPro" id="IPR036653">
    <property type="entry name" value="CinA-like_C"/>
</dbReference>
<dbReference type="EMBL" id="LWQT01000120">
    <property type="protein sequence ID" value="OAN44065.1"/>
    <property type="molecule type" value="Genomic_DNA"/>
</dbReference>
<comment type="caution">
    <text evidence="2">The sequence shown here is derived from an EMBL/GenBank/DDBJ whole genome shotgun (WGS) entry which is preliminary data.</text>
</comment>
<dbReference type="SUPFAM" id="SSF142433">
    <property type="entry name" value="CinA-like"/>
    <property type="match status" value="1"/>
</dbReference>
<dbReference type="AlphaFoldDB" id="A0A178M7Q1"/>
<protein>
    <submittedName>
        <fullName evidence="2">Damage-inducible protein CinA</fullName>
    </submittedName>
</protein>
<evidence type="ECO:0000313" key="2">
    <source>
        <dbReference type="EMBL" id="OAN44065.1"/>
    </source>
</evidence>
<dbReference type="InterPro" id="IPR008136">
    <property type="entry name" value="CinA_C"/>
</dbReference>
<keyword evidence="3" id="KW-1185">Reference proteome</keyword>
<dbReference type="NCBIfam" id="TIGR00199">
    <property type="entry name" value="PncC_domain"/>
    <property type="match status" value="1"/>
</dbReference>
<reference evidence="2 3" key="1">
    <citation type="submission" date="2016-04" db="EMBL/GenBank/DDBJ databases">
        <title>Draft genome sequence of freshwater magnetotactic bacteria Magnetospirillum marisnigri SP-1 and Magnetospirillum moscoviense BB-1.</title>
        <authorList>
            <person name="Koziaeva V."/>
            <person name="Dziuba M.V."/>
            <person name="Ivanov T.M."/>
            <person name="Kuznetsov B."/>
            <person name="Grouzdev D.S."/>
        </authorList>
    </citation>
    <scope>NUCLEOTIDE SEQUENCE [LARGE SCALE GENOMIC DNA]</scope>
    <source>
        <strain evidence="2 3">SP-1</strain>
    </source>
</reference>
<dbReference type="Proteomes" id="UP000078428">
    <property type="component" value="Unassembled WGS sequence"/>
</dbReference>
<proteinExistence type="predicted"/>
<dbReference type="STRING" id="1285242.A6A04_09330"/>
<dbReference type="Gene3D" id="3.90.950.20">
    <property type="entry name" value="CinA-like"/>
    <property type="match status" value="1"/>
</dbReference>
<gene>
    <name evidence="2" type="ORF">A6A04_09330</name>
</gene>
<name>A0A178M7Q1_9PROT</name>
<evidence type="ECO:0000313" key="3">
    <source>
        <dbReference type="Proteomes" id="UP000078428"/>
    </source>
</evidence>